<evidence type="ECO:0000256" key="3">
    <source>
        <dbReference type="ARBA" id="ARBA00022793"/>
    </source>
</evidence>
<keyword evidence="4 6" id="KW-0663">Pyridoxal phosphate</keyword>
<dbReference type="AlphaFoldDB" id="A0A1H8Z6E9"/>
<proteinExistence type="inferred from homology"/>
<comment type="subunit">
    <text evidence="6">Homotetramer.</text>
</comment>
<dbReference type="HAMAP" id="MF_00609">
    <property type="entry name" value="Pyridoxal_decarbox"/>
    <property type="match status" value="1"/>
</dbReference>
<dbReference type="GO" id="GO:0019752">
    <property type="term" value="P:carboxylic acid metabolic process"/>
    <property type="evidence" value="ECO:0007669"/>
    <property type="project" value="InterPro"/>
</dbReference>
<dbReference type="InterPro" id="IPR015424">
    <property type="entry name" value="PyrdxlP-dep_Trfase"/>
</dbReference>
<evidence type="ECO:0000256" key="2">
    <source>
        <dbReference type="ARBA" id="ARBA00009533"/>
    </source>
</evidence>
<evidence type="ECO:0000256" key="1">
    <source>
        <dbReference type="ARBA" id="ARBA00001933"/>
    </source>
</evidence>
<dbReference type="InterPro" id="IPR015421">
    <property type="entry name" value="PyrdxlP-dep_Trfase_major"/>
</dbReference>
<name>A0A1H8Z6E9_9PSED</name>
<evidence type="ECO:0000313" key="11">
    <source>
        <dbReference type="Proteomes" id="UP000199221"/>
    </source>
</evidence>
<dbReference type="GeneID" id="93677941"/>
<dbReference type="Pfam" id="PF00282">
    <property type="entry name" value="Pyridoxal_deC"/>
    <property type="match status" value="1"/>
</dbReference>
<dbReference type="NCBIfam" id="NF002748">
    <property type="entry name" value="PRK02769.1"/>
    <property type="match status" value="1"/>
</dbReference>
<dbReference type="InterPro" id="IPR002129">
    <property type="entry name" value="PyrdxlP-dep_de-COase"/>
</dbReference>
<comment type="similarity">
    <text evidence="2 6 8">Belongs to the group II decarboxylase family.</text>
</comment>
<evidence type="ECO:0000256" key="9">
    <source>
        <dbReference type="SAM" id="MobiDB-lite"/>
    </source>
</evidence>
<keyword evidence="3 6" id="KW-0210">Decarboxylase</keyword>
<gene>
    <name evidence="6" type="primary">hdc</name>
    <name evidence="10" type="ORF">SAMN05216230_10135</name>
</gene>
<organism evidence="10 11">
    <name type="scientific">Pseudomonas soli</name>
    <dbReference type="NCBI Taxonomy" id="1306993"/>
    <lineage>
        <taxon>Bacteria</taxon>
        <taxon>Pseudomonadati</taxon>
        <taxon>Pseudomonadota</taxon>
        <taxon>Gammaproteobacteria</taxon>
        <taxon>Pseudomonadales</taxon>
        <taxon>Pseudomonadaceae</taxon>
        <taxon>Pseudomonas</taxon>
    </lineage>
</organism>
<dbReference type="EMBL" id="FOEQ01000001">
    <property type="protein sequence ID" value="SEP60004.1"/>
    <property type="molecule type" value="Genomic_DNA"/>
</dbReference>
<dbReference type="RefSeq" id="WP_094009908.1">
    <property type="nucleotide sequence ID" value="NZ_CP128543.1"/>
</dbReference>
<feature type="binding site" evidence="6">
    <location>
        <position position="120"/>
    </location>
    <ligand>
        <name>substrate</name>
    </ligand>
</feature>
<accession>A0A1H8Z6E9</accession>
<dbReference type="SUPFAM" id="SSF53383">
    <property type="entry name" value="PLP-dependent transferases"/>
    <property type="match status" value="1"/>
</dbReference>
<evidence type="ECO:0000313" key="10">
    <source>
        <dbReference type="EMBL" id="SEP60004.1"/>
    </source>
</evidence>
<dbReference type="PROSITE" id="PS00392">
    <property type="entry name" value="DDC_GAD_HDC_YDC"/>
    <property type="match status" value="1"/>
</dbReference>
<evidence type="ECO:0000256" key="7">
    <source>
        <dbReference type="PIRSR" id="PIRSR602129-50"/>
    </source>
</evidence>
<evidence type="ECO:0000256" key="6">
    <source>
        <dbReference type="HAMAP-Rule" id="MF_00609"/>
    </source>
</evidence>
<feature type="modified residue" description="N6-(pyridoxal phosphate)lysine" evidence="6 7">
    <location>
        <position position="233"/>
    </location>
</feature>
<dbReference type="GO" id="GO:0030170">
    <property type="term" value="F:pyridoxal phosphate binding"/>
    <property type="evidence" value="ECO:0007669"/>
    <property type="project" value="InterPro"/>
</dbReference>
<protein>
    <recommendedName>
        <fullName evidence="6">Histidine decarboxylase</fullName>
        <shortName evidence="6">HDC</shortName>
        <ecNumber evidence="6">4.1.1.22</ecNumber>
    </recommendedName>
</protein>
<comment type="catalytic activity">
    <reaction evidence="6">
        <text>L-histidine + H(+) = histamine + CO2</text>
        <dbReference type="Rhea" id="RHEA:20840"/>
        <dbReference type="ChEBI" id="CHEBI:15378"/>
        <dbReference type="ChEBI" id="CHEBI:16526"/>
        <dbReference type="ChEBI" id="CHEBI:57595"/>
        <dbReference type="ChEBI" id="CHEBI:58432"/>
        <dbReference type="EC" id="4.1.1.22"/>
    </reaction>
</comment>
<dbReference type="InterPro" id="IPR051151">
    <property type="entry name" value="Group_II_Decarboxylase"/>
</dbReference>
<dbReference type="EC" id="4.1.1.22" evidence="6"/>
<reference evidence="10 11" key="1">
    <citation type="submission" date="2016-10" db="EMBL/GenBank/DDBJ databases">
        <authorList>
            <person name="de Groot N.N."/>
        </authorList>
    </citation>
    <scope>NUCLEOTIDE SEQUENCE [LARGE SCALE GENOMIC DNA]</scope>
    <source>
        <strain evidence="10 11">LMG 27941</strain>
    </source>
</reference>
<dbReference type="PANTHER" id="PTHR46101">
    <property type="match status" value="1"/>
</dbReference>
<dbReference type="InterPro" id="IPR023523">
    <property type="entry name" value="Hist_deCOase_bac"/>
</dbReference>
<evidence type="ECO:0000256" key="5">
    <source>
        <dbReference type="ARBA" id="ARBA00023239"/>
    </source>
</evidence>
<dbReference type="PANTHER" id="PTHR46101:SF2">
    <property type="entry name" value="SERINE DECARBOXYLASE"/>
    <property type="match status" value="1"/>
</dbReference>
<evidence type="ECO:0000256" key="8">
    <source>
        <dbReference type="RuleBase" id="RU000382"/>
    </source>
</evidence>
<sequence length="431" mass="48207">MTFSPADHTRLEAFWRYCLTHQYFNVGYPESADFDYSLLHRFMRFSINNCGDWNEYSNYLLNSFDFEREVMRFFAELFHIPFEDSWGYVTNGGTEGNMFGCYLGRELFPDATLYYSQDTHYSVAKIVRLLRIKAQVVASQANGEMDYDDLVARIAADGEHHPIIFANIGTTLRGATDNIATIQQRLAQAGIRREDYYLHADAALSGMILPFVDAPEPYSFADGIDSICVSGHKMIGSPMPCGIVVARRANVERISVEVDYISARDQTISGSRNGHTPLMMWAALRSRSMDDWRERIQRCLDLAQHAVDRLRAAGIDAWRNPNSITVVFPCPSASVWKRHCLATSGDTAHLITTAHHRDSTQIDALVDEVIADLKARGKPPARQPLQGALVDGLATRTQVYSTASQPLRVPAPGLGKAEPQRIIAHPKGSDS</sequence>
<dbReference type="InterPro" id="IPR021115">
    <property type="entry name" value="Pyridoxal-P_BS"/>
</dbReference>
<evidence type="ECO:0000256" key="4">
    <source>
        <dbReference type="ARBA" id="ARBA00022898"/>
    </source>
</evidence>
<dbReference type="Gene3D" id="3.40.640.10">
    <property type="entry name" value="Type I PLP-dependent aspartate aminotransferase-like (Major domain)"/>
    <property type="match status" value="1"/>
</dbReference>
<dbReference type="GO" id="GO:0004398">
    <property type="term" value="F:histidine decarboxylase activity"/>
    <property type="evidence" value="ECO:0007669"/>
    <property type="project" value="UniProtKB-UniRule"/>
</dbReference>
<dbReference type="Proteomes" id="UP000199221">
    <property type="component" value="Unassembled WGS sequence"/>
</dbReference>
<feature type="region of interest" description="Disordered" evidence="9">
    <location>
        <begin position="406"/>
        <end position="431"/>
    </location>
</feature>
<keyword evidence="5 6" id="KW-0456">Lyase</keyword>
<comment type="cofactor">
    <cofactor evidence="1 6 7 8">
        <name>pyridoxal 5'-phosphate</name>
        <dbReference type="ChEBI" id="CHEBI:597326"/>
    </cofactor>
</comment>